<evidence type="ECO:0000313" key="1">
    <source>
        <dbReference type="EMBL" id="MDY7232033.1"/>
    </source>
</evidence>
<dbReference type="Pfam" id="PF09535">
    <property type="entry name" value="Gmx_para_CXXCG"/>
    <property type="match status" value="1"/>
</dbReference>
<gene>
    <name evidence="1" type="ORF">SYV04_36935</name>
</gene>
<comment type="caution">
    <text evidence="1">The sequence shown here is derived from an EMBL/GenBank/DDBJ whole genome shotgun (WGS) entry which is preliminary data.</text>
</comment>
<dbReference type="EMBL" id="JAXIVS010000017">
    <property type="protein sequence ID" value="MDY7232033.1"/>
    <property type="molecule type" value="Genomic_DNA"/>
</dbReference>
<organism evidence="1 2">
    <name type="scientific">Hyalangium rubrum</name>
    <dbReference type="NCBI Taxonomy" id="3103134"/>
    <lineage>
        <taxon>Bacteria</taxon>
        <taxon>Pseudomonadati</taxon>
        <taxon>Myxococcota</taxon>
        <taxon>Myxococcia</taxon>
        <taxon>Myxococcales</taxon>
        <taxon>Cystobacterineae</taxon>
        <taxon>Archangiaceae</taxon>
        <taxon>Hyalangium</taxon>
    </lineage>
</organism>
<sequence>MRFYRLQQDPSPRYTGALNAAHKWGLPGLEPCPTCRTGGGVTGLEYPCVDLSGLPDHELKKLSDPWPVPFEEFSRLRELVRPLAPMGAVLEAGARLGPLTGKGSGHFGQLFMQEPWSLYLRRDALGRLQEAGVRGLRGCSLDVRFRVKHPPELLEMQLELHGQFHPDCLPPDRKPPCPTCGNDRLTLPEQPILAAPSLPEHLDVFRLAQWSTLIIANERLVDTVQRLELDGVVFQELQVR</sequence>
<dbReference type="Proteomes" id="UP001291309">
    <property type="component" value="Unassembled WGS sequence"/>
</dbReference>
<evidence type="ECO:0000313" key="2">
    <source>
        <dbReference type="Proteomes" id="UP001291309"/>
    </source>
</evidence>
<dbReference type="RefSeq" id="WP_321550747.1">
    <property type="nucleotide sequence ID" value="NZ_JAXIVS010000017.1"/>
</dbReference>
<accession>A0ABU5HGR4</accession>
<protein>
    <submittedName>
        <fullName evidence="1">Double-CXXCG motif protein</fullName>
    </submittedName>
</protein>
<name>A0ABU5HGR4_9BACT</name>
<dbReference type="InterPro" id="IPR011750">
    <property type="entry name" value="Gmx_para_CXXCG"/>
</dbReference>
<proteinExistence type="predicted"/>
<reference evidence="1 2" key="1">
    <citation type="submission" date="2023-12" db="EMBL/GenBank/DDBJ databases">
        <title>the genome sequence of Hyalangium sp. s54d21.</title>
        <authorList>
            <person name="Zhang X."/>
        </authorList>
    </citation>
    <scope>NUCLEOTIDE SEQUENCE [LARGE SCALE GENOMIC DNA]</scope>
    <source>
        <strain evidence="2">s54d21</strain>
    </source>
</reference>
<keyword evidence="2" id="KW-1185">Reference proteome</keyword>
<dbReference type="NCBIfam" id="TIGR02264">
    <property type="entry name" value="gmx_para_CXXCG"/>
    <property type="match status" value="1"/>
</dbReference>